<organism evidence="5 6">
    <name type="scientific">Sclerotinia sclerotiorum (strain ATCC 18683 / 1980 / Ss-1)</name>
    <name type="common">White mold</name>
    <name type="synonym">Whetzelinia sclerotiorum</name>
    <dbReference type="NCBI Taxonomy" id="665079"/>
    <lineage>
        <taxon>Eukaryota</taxon>
        <taxon>Fungi</taxon>
        <taxon>Dikarya</taxon>
        <taxon>Ascomycota</taxon>
        <taxon>Pezizomycotina</taxon>
        <taxon>Leotiomycetes</taxon>
        <taxon>Helotiales</taxon>
        <taxon>Sclerotiniaceae</taxon>
        <taxon>Sclerotinia</taxon>
    </lineage>
</organism>
<dbReference type="KEGG" id="ssl:SS1G_00726"/>
<feature type="compositionally biased region" description="Low complexity" evidence="3">
    <location>
        <begin position="984"/>
        <end position="1012"/>
    </location>
</feature>
<sequence length="1062" mass="116966">MAHLTPEHILHLYDTFGELRVLDDIIRHRSKDNPPAPILGYPRVEDNPSDYETFTGQQLDSFVDAACKYFIKNGLKPGGNRVIGLYSPSNVDFAVTFFALSRLGYTVLCLSLRIAPIAIINLLKQTNCEVIIRGDTSQIAATCDAVAQEATLRSIVIPMRAQYGIPRPANEKPFTREFDREVETNEVAIVMHSSGSTGLPKPVFLTHKNVLTHPVQGAGMHNFGALPLYHMYGLSTTLQAMYMAKKANLPSATLPMTADNLMLAIEATQPEVFHAVPYALGLLTEHPRGMPYLKQAKIVTAAGARTPDELGDLLASEKVNIGVVFGTTEAGLLGDTMRRAEGDDSWNYVRIYSNIRSSIYMDPIGDNQFECVYLKSHPGLSVSNSDDPAPGSWRSKDVFEPHPTIPDTWKYVTRLDDRVTLSNGEKVLPLPIEGRLRQEEIIREAAVFGVDRAIPGVLIFRASDELPDDEYLEAIWPAIVDANSRAEGFSQITKEMVGLVPSDVEYPRTDKGSIIRAQIYRKFAEKIDELYDSLDGDAEGTLKLDLAGIETFLTETYEDITGHPLESVDTDFFNADIDSLRAIQMRRIIQKTLDLNGQQLSSNVVYEHGTVRALAQYLFSLSSGESEQDKDNVPLMESLIQKYSTFGEVVILTGATGSLGAHALYQMVNSPNFRKVYCLVRGENPMDRVMKSIKDRGLSLTPAAKSKVVAFTADLALTDLGLGKAMIEQFKTEVSLIIHLAWSVNFIIGLQSFEPHLAGLKNLLDLSLAVYRSEPARLFYASSISTAENTPAPALIPDAPIEDFHNALNMGYAQSKLVGEYMVLNAARGGARAYALRIGQIVGDRDNGFWNEAEFVPSMIRSALSMKALPIFHENCSWIPVDTLATAILEIDEKLKALPRPCAIDSTNPPIVYNMVNPATFTWEALLGELSTAGLDFEAIPFGNWLQKLRESAANGQEEQNPAVKLLDHFEQRYLQSNNGHGYSGAEASASSSGTSSPRSSVSGTSTPTSKGTSISDYEIVGVTFDTKAILRDSKVLQSPPDIIQDGYVKQFLSQWLKKWVK</sequence>
<dbReference type="PANTHER" id="PTHR43439:SF2">
    <property type="entry name" value="ENZYME, PUTATIVE (JCVI)-RELATED"/>
    <property type="match status" value="1"/>
</dbReference>
<reference evidence="6" key="1">
    <citation type="journal article" date="2017" name="Genome Biol. Evol.">
        <title>The complete genome sequence of the phytopathogenic fungus Sclerotinia sclerotiorum reveals insights into the genome architecture of broad host range pathogens.</title>
        <authorList>
            <person name="Derbyshire M."/>
            <person name="Denton-Giles M."/>
            <person name="Hegedus D."/>
            <person name="Seifbarghy S."/>
            <person name="Rollins J."/>
            <person name="van Kan J."/>
            <person name="Seidl M.F."/>
            <person name="Faino L."/>
            <person name="Mbengue M."/>
            <person name="Navaud O."/>
            <person name="Raffaele S."/>
            <person name="Hammond-Kosack K."/>
            <person name="Heard S."/>
            <person name="Oliver R."/>
        </authorList>
    </citation>
    <scope>NUCLEOTIDE SEQUENCE [LARGE SCALE GENOMIC DNA]</scope>
    <source>
        <strain evidence="6">ATCC 18683 / 1980 / Ss-1</strain>
    </source>
</reference>
<dbReference type="InterPro" id="IPR036291">
    <property type="entry name" value="NAD(P)-bd_dom_sf"/>
</dbReference>
<dbReference type="InterPro" id="IPR020845">
    <property type="entry name" value="AMP-binding_CS"/>
</dbReference>
<dbReference type="AlphaFoldDB" id="A0A1D9PYB1"/>
<dbReference type="Gene3D" id="1.10.1200.10">
    <property type="entry name" value="ACP-like"/>
    <property type="match status" value="1"/>
</dbReference>
<dbReference type="OrthoDB" id="429813at2759"/>
<dbReference type="EMBL" id="CP017816">
    <property type="protein sequence ID" value="APA07715.1"/>
    <property type="molecule type" value="Genomic_DNA"/>
</dbReference>
<evidence type="ECO:0000313" key="5">
    <source>
        <dbReference type="EMBL" id="APA07715.1"/>
    </source>
</evidence>
<dbReference type="Pfam" id="PF00550">
    <property type="entry name" value="PP-binding"/>
    <property type="match status" value="1"/>
</dbReference>
<dbReference type="InterPro" id="IPR036736">
    <property type="entry name" value="ACP-like_sf"/>
</dbReference>
<dbReference type="OMA" id="RKTAYMW"/>
<dbReference type="PROSITE" id="PS00455">
    <property type="entry name" value="AMP_BINDING"/>
    <property type="match status" value="1"/>
</dbReference>
<dbReference type="InterPro" id="IPR009081">
    <property type="entry name" value="PP-bd_ACP"/>
</dbReference>
<dbReference type="Pfam" id="PF00501">
    <property type="entry name" value="AMP-binding"/>
    <property type="match status" value="1"/>
</dbReference>
<dbReference type="PANTHER" id="PTHR43439">
    <property type="entry name" value="PHENYLACETATE-COENZYME A LIGASE"/>
    <property type="match status" value="1"/>
</dbReference>
<dbReference type="InterPro" id="IPR042099">
    <property type="entry name" value="ANL_N_sf"/>
</dbReference>
<evidence type="ECO:0000313" key="6">
    <source>
        <dbReference type="Proteomes" id="UP000177798"/>
    </source>
</evidence>
<dbReference type="VEuPathDB" id="FungiDB:sscle_03g024850"/>
<evidence type="ECO:0000256" key="3">
    <source>
        <dbReference type="SAM" id="MobiDB-lite"/>
    </source>
</evidence>
<feature type="domain" description="Carrier" evidence="4">
    <location>
        <begin position="544"/>
        <end position="622"/>
    </location>
</feature>
<dbReference type="PROSITE" id="PS50075">
    <property type="entry name" value="CARRIER"/>
    <property type="match status" value="1"/>
</dbReference>
<keyword evidence="2" id="KW-0597">Phosphoprotein</keyword>
<feature type="region of interest" description="Disordered" evidence="3">
    <location>
        <begin position="981"/>
        <end position="1012"/>
    </location>
</feature>
<dbReference type="Pfam" id="PF23562">
    <property type="entry name" value="AMP-binding_C_3"/>
    <property type="match status" value="1"/>
</dbReference>
<dbReference type="InterPro" id="IPR051414">
    <property type="entry name" value="Adenylate-forming_Reductase"/>
</dbReference>
<dbReference type="SUPFAM" id="SSF51735">
    <property type="entry name" value="NAD(P)-binding Rossmann-fold domains"/>
    <property type="match status" value="1"/>
</dbReference>
<evidence type="ECO:0000259" key="4">
    <source>
        <dbReference type="PROSITE" id="PS50075"/>
    </source>
</evidence>
<name>A0A1D9PYB1_SCLS1</name>
<dbReference type="RefSeq" id="XP_001598637.1">
    <property type="nucleotide sequence ID" value="XM_001598587.1"/>
</dbReference>
<gene>
    <name evidence="5" type="ORF">sscle_03g024850</name>
</gene>
<evidence type="ECO:0000256" key="1">
    <source>
        <dbReference type="ARBA" id="ARBA00022450"/>
    </source>
</evidence>
<keyword evidence="1" id="KW-0596">Phosphopantetheine</keyword>
<dbReference type="Gene3D" id="3.40.50.720">
    <property type="entry name" value="NAD(P)-binding Rossmann-like Domain"/>
    <property type="match status" value="1"/>
</dbReference>
<evidence type="ECO:0000256" key="2">
    <source>
        <dbReference type="ARBA" id="ARBA00022553"/>
    </source>
</evidence>
<dbReference type="SUPFAM" id="SSF47336">
    <property type="entry name" value="ACP-like"/>
    <property type="match status" value="1"/>
</dbReference>
<dbReference type="GO" id="GO:0031177">
    <property type="term" value="F:phosphopantetheine binding"/>
    <property type="evidence" value="ECO:0007669"/>
    <property type="project" value="InterPro"/>
</dbReference>
<accession>A0A1D9PYB1</accession>
<dbReference type="Proteomes" id="UP000177798">
    <property type="component" value="Chromosome 3"/>
</dbReference>
<dbReference type="SMART" id="SM00823">
    <property type="entry name" value="PKS_PP"/>
    <property type="match status" value="1"/>
</dbReference>
<dbReference type="InterPro" id="IPR013120">
    <property type="entry name" value="FAR_NAD-bd"/>
</dbReference>
<dbReference type="Pfam" id="PF07993">
    <property type="entry name" value="NAD_binding_4"/>
    <property type="match status" value="1"/>
</dbReference>
<dbReference type="Gene3D" id="3.40.50.12780">
    <property type="entry name" value="N-terminal domain of ligase-like"/>
    <property type="match status" value="1"/>
</dbReference>
<proteinExistence type="predicted"/>
<dbReference type="InterPro" id="IPR020806">
    <property type="entry name" value="PKS_PP-bd"/>
</dbReference>
<protein>
    <recommendedName>
        <fullName evidence="4">Carrier domain-containing protein</fullName>
    </recommendedName>
</protein>
<dbReference type="SUPFAM" id="SSF56801">
    <property type="entry name" value="Acetyl-CoA synthetase-like"/>
    <property type="match status" value="1"/>
</dbReference>
<dbReference type="InterPro" id="IPR000873">
    <property type="entry name" value="AMP-dep_synth/lig_dom"/>
</dbReference>